<proteinExistence type="predicted"/>
<gene>
    <name evidence="1" type="ORF">S06H3_49454</name>
</gene>
<evidence type="ECO:0000313" key="1">
    <source>
        <dbReference type="EMBL" id="GAI35304.1"/>
    </source>
</evidence>
<organism evidence="1">
    <name type="scientific">marine sediment metagenome</name>
    <dbReference type="NCBI Taxonomy" id="412755"/>
    <lineage>
        <taxon>unclassified sequences</taxon>
        <taxon>metagenomes</taxon>
        <taxon>ecological metagenomes</taxon>
    </lineage>
</organism>
<protein>
    <submittedName>
        <fullName evidence="1">Uncharacterized protein</fullName>
    </submittedName>
</protein>
<sequence>MSKNLWNEVTKTIIKAGQMPMPISDTLIELLKIIITDEQAKFLLIFKEPSLNLNR</sequence>
<dbReference type="EMBL" id="BARV01031229">
    <property type="protein sequence ID" value="GAI35304.1"/>
    <property type="molecule type" value="Genomic_DNA"/>
</dbReference>
<reference evidence="1" key="1">
    <citation type="journal article" date="2014" name="Front. Microbiol.">
        <title>High frequency of phylogenetically diverse reductive dehalogenase-homologous genes in deep subseafloor sedimentary metagenomes.</title>
        <authorList>
            <person name="Kawai M."/>
            <person name="Futagami T."/>
            <person name="Toyoda A."/>
            <person name="Takaki Y."/>
            <person name="Nishi S."/>
            <person name="Hori S."/>
            <person name="Arai W."/>
            <person name="Tsubouchi T."/>
            <person name="Morono Y."/>
            <person name="Uchiyama I."/>
            <person name="Ito T."/>
            <person name="Fujiyama A."/>
            <person name="Inagaki F."/>
            <person name="Takami H."/>
        </authorList>
    </citation>
    <scope>NUCLEOTIDE SEQUENCE</scope>
    <source>
        <strain evidence="1">Expedition CK06-06</strain>
    </source>
</reference>
<name>X1PWG6_9ZZZZ</name>
<dbReference type="AlphaFoldDB" id="X1PWG6"/>
<comment type="caution">
    <text evidence="1">The sequence shown here is derived from an EMBL/GenBank/DDBJ whole genome shotgun (WGS) entry which is preliminary data.</text>
</comment>
<accession>X1PWG6</accession>
<feature type="non-terminal residue" evidence="1">
    <location>
        <position position="55"/>
    </location>
</feature>